<dbReference type="SUPFAM" id="SSF161219">
    <property type="entry name" value="CHY zinc finger-like"/>
    <property type="match status" value="1"/>
</dbReference>
<dbReference type="InterPro" id="IPR037274">
    <property type="entry name" value="Znf_CHY_sf"/>
</dbReference>
<sequence>MSTSSLMQDGGYVELLKLQKLFQANFSLRSSNSSVSDVSHDLVTPEDAHTHECVSMTVNLRPTAPEIDLSQLGGEQCIRLKLTLHRTGSASIASAKIPSQDVSPSDTAAPSDKSATATTPSVDSSRYTLCGASDIDIENSDIPPDVKLVIKKALLTFLAKYRSVLPYAVYEALKFLDRELSRILELCASRRISSAKEAGTEALWSSQEQKSLEFGILKTKGIADQQKRWTTVANFVKTKTADECRRRFQRCREQLLLNKANEELKAATSMPESHQPLLAHNKPLSLVGLELLKVSVFKIATFTAQMACTRCETSFDAIFNYNETKTIVISRTCGNCHISHRCEFLPEIAFSGSCVIGKLFLENCIYRYFVSGEFYVTCEDCDTQCKVRNVHNGVQKNSNCRGCFTKLTLGFNAVEFGDDTPVTPSSASKSRQVPRRTECKKSTGVRGLKVGTPLPDNGTCKHYKKSFRWFRFPCCGKVGNTYGIYIHIQLFPCDSCHDGSSDHPYERATMVVCGHCSLQQHISNKKCQNCDKGYTASSSSYWEGGKGCRDGSKLNRKDSKKYRLLHRQAEQAQGAKPGNPSRPRRS</sequence>
<feature type="region of interest" description="Disordered" evidence="5">
    <location>
        <begin position="95"/>
        <end position="123"/>
    </location>
</feature>
<dbReference type="Gene3D" id="1.10.10.60">
    <property type="entry name" value="Homeodomain-like"/>
    <property type="match status" value="1"/>
</dbReference>
<feature type="region of interest" description="Disordered" evidence="5">
    <location>
        <begin position="567"/>
        <end position="586"/>
    </location>
</feature>
<evidence type="ECO:0000256" key="4">
    <source>
        <dbReference type="PROSITE-ProRule" id="PRU00601"/>
    </source>
</evidence>
<dbReference type="InterPro" id="IPR009057">
    <property type="entry name" value="Homeodomain-like_sf"/>
</dbReference>
<evidence type="ECO:0000256" key="1">
    <source>
        <dbReference type="ARBA" id="ARBA00022723"/>
    </source>
</evidence>
<evidence type="ECO:0000256" key="2">
    <source>
        <dbReference type="ARBA" id="ARBA00022771"/>
    </source>
</evidence>
<reference evidence="8" key="1">
    <citation type="journal article" date="2014" name="Nucleic Acids Res.">
        <title>The evolutionary dynamics of variant antigen genes in Babesia reveal a history of genomic innovation underlying host-parasite interaction.</title>
        <authorList>
            <person name="Jackson A.P."/>
            <person name="Otto T.D."/>
            <person name="Darby A."/>
            <person name="Ramaprasad A."/>
            <person name="Xia D."/>
            <person name="Echaide I.E."/>
            <person name="Farber M."/>
            <person name="Gahlot S."/>
            <person name="Gamble J."/>
            <person name="Gupta D."/>
            <person name="Gupta Y."/>
            <person name="Jackson L."/>
            <person name="Malandrin L."/>
            <person name="Malas T.B."/>
            <person name="Moussa E."/>
            <person name="Nair M."/>
            <person name="Reid A.J."/>
            <person name="Sanders M."/>
            <person name="Sharma J."/>
            <person name="Tracey A."/>
            <person name="Quail M.A."/>
            <person name="Weir W."/>
            <person name="Wastling J.M."/>
            <person name="Hall N."/>
            <person name="Willadsen P."/>
            <person name="Lingelbach K."/>
            <person name="Shiels B."/>
            <person name="Tait A."/>
            <person name="Berriman M."/>
            <person name="Allred D.R."/>
            <person name="Pain A."/>
        </authorList>
    </citation>
    <scope>NUCLEOTIDE SEQUENCE</scope>
    <source>
        <strain evidence="8">1802A</strain>
    </source>
</reference>
<keyword evidence="2 4" id="KW-0863">Zinc-finger</keyword>
<feature type="compositionally biased region" description="Polar residues" evidence="5">
    <location>
        <begin position="100"/>
        <end position="123"/>
    </location>
</feature>
<protein>
    <submittedName>
        <fullName evidence="8">CHY zinc finger domain containing protein</fullName>
    </submittedName>
</protein>
<name>A0AAD9GDD0_BABDI</name>
<reference evidence="8" key="2">
    <citation type="submission" date="2021-05" db="EMBL/GenBank/DDBJ databases">
        <authorList>
            <person name="Pain A."/>
        </authorList>
    </citation>
    <scope>NUCLEOTIDE SEQUENCE</scope>
    <source>
        <strain evidence="8">1802A</strain>
    </source>
</reference>
<dbReference type="GO" id="GO:0008270">
    <property type="term" value="F:zinc ion binding"/>
    <property type="evidence" value="ECO:0007669"/>
    <property type="project" value="UniProtKB-KW"/>
</dbReference>
<gene>
    <name evidence="8" type="ORF">X943_002811</name>
</gene>
<evidence type="ECO:0000259" key="6">
    <source>
        <dbReference type="PROSITE" id="PS50090"/>
    </source>
</evidence>
<keyword evidence="9" id="KW-1185">Reference proteome</keyword>
<feature type="domain" description="CHY-type" evidence="7">
    <location>
        <begin position="453"/>
        <end position="532"/>
    </location>
</feature>
<evidence type="ECO:0000313" key="9">
    <source>
        <dbReference type="Proteomes" id="UP001195914"/>
    </source>
</evidence>
<dbReference type="PROSITE" id="PS50090">
    <property type="entry name" value="MYB_LIKE"/>
    <property type="match status" value="1"/>
</dbReference>
<dbReference type="InterPro" id="IPR001005">
    <property type="entry name" value="SANT/Myb"/>
</dbReference>
<proteinExistence type="predicted"/>
<evidence type="ECO:0000256" key="5">
    <source>
        <dbReference type="SAM" id="MobiDB-lite"/>
    </source>
</evidence>
<dbReference type="PROSITE" id="PS51266">
    <property type="entry name" value="ZF_CHY"/>
    <property type="match status" value="1"/>
</dbReference>
<dbReference type="EMBL" id="JAHBMH010000044">
    <property type="protein sequence ID" value="KAK1936334.1"/>
    <property type="molecule type" value="Genomic_DNA"/>
</dbReference>
<dbReference type="CDD" id="cd00167">
    <property type="entry name" value="SANT"/>
    <property type="match status" value="1"/>
</dbReference>
<evidence type="ECO:0000313" key="8">
    <source>
        <dbReference type="EMBL" id="KAK1936334.1"/>
    </source>
</evidence>
<keyword evidence="3" id="KW-0862">Zinc</keyword>
<dbReference type="AlphaFoldDB" id="A0AAD9GDD0"/>
<organism evidence="8 9">
    <name type="scientific">Babesia divergens</name>
    <dbReference type="NCBI Taxonomy" id="32595"/>
    <lineage>
        <taxon>Eukaryota</taxon>
        <taxon>Sar</taxon>
        <taxon>Alveolata</taxon>
        <taxon>Apicomplexa</taxon>
        <taxon>Aconoidasida</taxon>
        <taxon>Piroplasmida</taxon>
        <taxon>Babesiidae</taxon>
        <taxon>Babesia</taxon>
    </lineage>
</organism>
<dbReference type="InterPro" id="IPR008913">
    <property type="entry name" value="Znf_CHY"/>
</dbReference>
<feature type="domain" description="Myb-like" evidence="6">
    <location>
        <begin position="204"/>
        <end position="252"/>
    </location>
</feature>
<keyword evidence="1" id="KW-0479">Metal-binding</keyword>
<accession>A0AAD9GDD0</accession>
<dbReference type="SUPFAM" id="SSF46689">
    <property type="entry name" value="Homeodomain-like"/>
    <property type="match status" value="1"/>
</dbReference>
<evidence type="ECO:0000256" key="3">
    <source>
        <dbReference type="ARBA" id="ARBA00022833"/>
    </source>
</evidence>
<comment type="caution">
    <text evidence="8">The sequence shown here is derived from an EMBL/GenBank/DDBJ whole genome shotgun (WGS) entry which is preliminary data.</text>
</comment>
<evidence type="ECO:0000259" key="7">
    <source>
        <dbReference type="PROSITE" id="PS51266"/>
    </source>
</evidence>
<dbReference type="Proteomes" id="UP001195914">
    <property type="component" value="Unassembled WGS sequence"/>
</dbReference>